<proteinExistence type="predicted"/>
<evidence type="ECO:0000313" key="2">
    <source>
        <dbReference type="Proteomes" id="UP000256964"/>
    </source>
</evidence>
<organism evidence="1 2">
    <name type="scientific">Lentinus brumalis</name>
    <dbReference type="NCBI Taxonomy" id="2498619"/>
    <lineage>
        <taxon>Eukaryota</taxon>
        <taxon>Fungi</taxon>
        <taxon>Dikarya</taxon>
        <taxon>Basidiomycota</taxon>
        <taxon>Agaricomycotina</taxon>
        <taxon>Agaricomycetes</taxon>
        <taxon>Polyporales</taxon>
        <taxon>Polyporaceae</taxon>
        <taxon>Lentinus</taxon>
    </lineage>
</organism>
<dbReference type="EMBL" id="KZ857499">
    <property type="protein sequence ID" value="RDX41883.1"/>
    <property type="molecule type" value="Genomic_DNA"/>
</dbReference>
<accession>A0A371CNM0</accession>
<evidence type="ECO:0000313" key="1">
    <source>
        <dbReference type="EMBL" id="RDX41883.1"/>
    </source>
</evidence>
<sequence length="189" mass="20746">MTMRAAYLVRARVGESGESQTNHAGIPFRTRMRPHSIGTHLRIILGSNFVAPSSGSLDPVNEVNLSVQEHSNTDGWSPSERCSLAPAGVCLPRIAGENMRRFRMLRRGAPASTMCKLLGRCCGTTEEPHRVGVTGHPLKPSGNSLAFRSYSMYQTTAAQHSPYRPALGDIMTRTYIRRDRLARSSPVPV</sequence>
<keyword evidence="2" id="KW-1185">Reference proteome</keyword>
<dbReference type="Proteomes" id="UP000256964">
    <property type="component" value="Unassembled WGS sequence"/>
</dbReference>
<reference evidence="1 2" key="1">
    <citation type="journal article" date="2018" name="Biotechnol. Biofuels">
        <title>Integrative visual omics of the white-rot fungus Polyporus brumalis exposes the biotechnological potential of its oxidative enzymes for delignifying raw plant biomass.</title>
        <authorList>
            <person name="Miyauchi S."/>
            <person name="Rancon A."/>
            <person name="Drula E."/>
            <person name="Hage H."/>
            <person name="Chaduli D."/>
            <person name="Favel A."/>
            <person name="Grisel S."/>
            <person name="Henrissat B."/>
            <person name="Herpoel-Gimbert I."/>
            <person name="Ruiz-Duenas F.J."/>
            <person name="Chevret D."/>
            <person name="Hainaut M."/>
            <person name="Lin J."/>
            <person name="Wang M."/>
            <person name="Pangilinan J."/>
            <person name="Lipzen A."/>
            <person name="Lesage-Meessen L."/>
            <person name="Navarro D."/>
            <person name="Riley R."/>
            <person name="Grigoriev I.V."/>
            <person name="Zhou S."/>
            <person name="Raouche S."/>
            <person name="Rosso M.N."/>
        </authorList>
    </citation>
    <scope>NUCLEOTIDE SEQUENCE [LARGE SCALE GENOMIC DNA]</scope>
    <source>
        <strain evidence="1 2">BRFM 1820</strain>
    </source>
</reference>
<name>A0A371CNM0_9APHY</name>
<protein>
    <submittedName>
        <fullName evidence="1">Uncharacterized protein</fullName>
    </submittedName>
</protein>
<dbReference type="AlphaFoldDB" id="A0A371CNM0"/>
<gene>
    <name evidence="1" type="ORF">OH76DRAFT_176386</name>
</gene>